<dbReference type="Proteomes" id="UP001500456">
    <property type="component" value="Unassembled WGS sequence"/>
</dbReference>
<accession>A0ABP7R386</accession>
<evidence type="ECO:0000313" key="3">
    <source>
        <dbReference type="Proteomes" id="UP001500456"/>
    </source>
</evidence>
<gene>
    <name evidence="2" type="ORF">GCM10022232_28390</name>
</gene>
<feature type="compositionally biased region" description="Pro residues" evidence="1">
    <location>
        <begin position="1"/>
        <end position="19"/>
    </location>
</feature>
<reference evidence="3" key="1">
    <citation type="journal article" date="2019" name="Int. J. Syst. Evol. Microbiol.">
        <title>The Global Catalogue of Microorganisms (GCM) 10K type strain sequencing project: providing services to taxonomists for standard genome sequencing and annotation.</title>
        <authorList>
            <consortium name="The Broad Institute Genomics Platform"/>
            <consortium name="The Broad Institute Genome Sequencing Center for Infectious Disease"/>
            <person name="Wu L."/>
            <person name="Ma J."/>
        </authorList>
    </citation>
    <scope>NUCLEOTIDE SEQUENCE [LARGE SCALE GENOMIC DNA]</scope>
    <source>
        <strain evidence="3">JCM 16924</strain>
    </source>
</reference>
<organism evidence="2 3">
    <name type="scientific">Streptomyces plumbiresistens</name>
    <dbReference type="NCBI Taxonomy" id="511811"/>
    <lineage>
        <taxon>Bacteria</taxon>
        <taxon>Bacillati</taxon>
        <taxon>Actinomycetota</taxon>
        <taxon>Actinomycetes</taxon>
        <taxon>Kitasatosporales</taxon>
        <taxon>Streptomycetaceae</taxon>
        <taxon>Streptomyces</taxon>
    </lineage>
</organism>
<proteinExistence type="predicted"/>
<protein>
    <submittedName>
        <fullName evidence="2">Uncharacterized protein</fullName>
    </submittedName>
</protein>
<evidence type="ECO:0000313" key="2">
    <source>
        <dbReference type="EMBL" id="GAA3991935.1"/>
    </source>
</evidence>
<sequence>MTAQTPPPVPAAPTTPAAPAPAASTPAPAPAHQHAFLEVGRCHYDAATQLAKSPPLFGSADHLAGIAAECAIKAMLLDFFGSVQDTPLGIPYSPAIRNRPAQSQTQAKKAWKDSQHGHLPHVWDQLLLLANGHHGATVLAQIPQQNPFRESTDEWDVAHRYRDSGQISEQRVKRHLAAARTVIAAYQQAK</sequence>
<comment type="caution">
    <text evidence="2">The sequence shown here is derived from an EMBL/GenBank/DDBJ whole genome shotgun (WGS) entry which is preliminary data.</text>
</comment>
<keyword evidence="3" id="KW-1185">Reference proteome</keyword>
<name>A0ABP7R386_9ACTN</name>
<evidence type="ECO:0000256" key="1">
    <source>
        <dbReference type="SAM" id="MobiDB-lite"/>
    </source>
</evidence>
<dbReference type="EMBL" id="BAAAZX010000006">
    <property type="protein sequence ID" value="GAA3991935.1"/>
    <property type="molecule type" value="Genomic_DNA"/>
</dbReference>
<feature type="region of interest" description="Disordered" evidence="1">
    <location>
        <begin position="1"/>
        <end position="31"/>
    </location>
</feature>